<sequence>MTQTLADLLRQAMDKRGVRSGRALADLTSGREHTIDRTQVNNILRGTYKHRPGDSLIKAVAWLAAVDDEVAFKAAGIPMPGPPFAAELPPGVDNLGPQERRAIITVIRAFLGVAEEGEVRNDAGSAANTEDDQESGALVVELNPKTPKVPASGTRAARKSTQPPLAKDPDATED</sequence>
<protein>
    <recommendedName>
        <fullName evidence="4">XRE family transcriptional regulator</fullName>
    </recommendedName>
</protein>
<keyword evidence="3" id="KW-1185">Reference proteome</keyword>
<comment type="caution">
    <text evidence="2">The sequence shown here is derived from an EMBL/GenBank/DDBJ whole genome shotgun (WGS) entry which is preliminary data.</text>
</comment>
<evidence type="ECO:0008006" key="4">
    <source>
        <dbReference type="Google" id="ProtNLM"/>
    </source>
</evidence>
<dbReference type="RefSeq" id="WP_349804682.1">
    <property type="nucleotide sequence ID" value="NZ_JBEGDP010000010.1"/>
</dbReference>
<proteinExistence type="predicted"/>
<accession>A0ABV1NZ28</accession>
<dbReference type="Proteomes" id="UP001482520">
    <property type="component" value="Unassembled WGS sequence"/>
</dbReference>
<evidence type="ECO:0000313" key="3">
    <source>
        <dbReference type="Proteomes" id="UP001482520"/>
    </source>
</evidence>
<feature type="region of interest" description="Disordered" evidence="1">
    <location>
        <begin position="119"/>
        <end position="174"/>
    </location>
</feature>
<organism evidence="2 3">
    <name type="scientific">Nocardioides kribbensis</name>
    <dbReference type="NCBI Taxonomy" id="305517"/>
    <lineage>
        <taxon>Bacteria</taxon>
        <taxon>Bacillati</taxon>
        <taxon>Actinomycetota</taxon>
        <taxon>Actinomycetes</taxon>
        <taxon>Propionibacteriales</taxon>
        <taxon>Nocardioidaceae</taxon>
        <taxon>Nocardioides</taxon>
    </lineage>
</organism>
<dbReference type="EMBL" id="JBEGDP010000010">
    <property type="protein sequence ID" value="MEQ7847766.1"/>
    <property type="molecule type" value="Genomic_DNA"/>
</dbReference>
<name>A0ABV1NZ28_9ACTN</name>
<evidence type="ECO:0000313" key="2">
    <source>
        <dbReference type="EMBL" id="MEQ7847766.1"/>
    </source>
</evidence>
<reference evidence="2 3" key="1">
    <citation type="submission" date="2024-02" db="EMBL/GenBank/DDBJ databases">
        <title>Full genome sequence of Nocardioides kribbensis.</title>
        <authorList>
            <person name="Poletto B.L."/>
            <person name="Silva G."/>
            <person name="Galante D."/>
            <person name="Campos K.R."/>
            <person name="Santos M.B.N."/>
            <person name="Sacchi C.T."/>
        </authorList>
    </citation>
    <scope>NUCLEOTIDE SEQUENCE [LARGE SCALE GENOMIC DNA]</scope>
    <source>
        <strain evidence="2 3">O4R</strain>
    </source>
</reference>
<gene>
    <name evidence="2" type="ORF">V6R90_10785</name>
</gene>
<evidence type="ECO:0000256" key="1">
    <source>
        <dbReference type="SAM" id="MobiDB-lite"/>
    </source>
</evidence>